<dbReference type="GO" id="GO:0010088">
    <property type="term" value="P:phloem development"/>
    <property type="evidence" value="ECO:0007669"/>
    <property type="project" value="InterPro"/>
</dbReference>
<evidence type="ECO:0000313" key="4">
    <source>
        <dbReference type="Proteomes" id="UP000237347"/>
    </source>
</evidence>
<feature type="compositionally biased region" description="Polar residues" evidence="1">
    <location>
        <begin position="1"/>
        <end position="30"/>
    </location>
</feature>
<organism evidence="3 4">
    <name type="scientific">Quercus suber</name>
    <name type="common">Cork oak</name>
    <dbReference type="NCBI Taxonomy" id="58331"/>
    <lineage>
        <taxon>Eukaryota</taxon>
        <taxon>Viridiplantae</taxon>
        <taxon>Streptophyta</taxon>
        <taxon>Embryophyta</taxon>
        <taxon>Tracheophyta</taxon>
        <taxon>Spermatophyta</taxon>
        <taxon>Magnoliopsida</taxon>
        <taxon>eudicotyledons</taxon>
        <taxon>Gunneridae</taxon>
        <taxon>Pentapetalae</taxon>
        <taxon>rosids</taxon>
        <taxon>fabids</taxon>
        <taxon>Fagales</taxon>
        <taxon>Fagaceae</taxon>
        <taxon>Quercus</taxon>
    </lineage>
</organism>
<evidence type="ECO:0000256" key="1">
    <source>
        <dbReference type="SAM" id="MobiDB-lite"/>
    </source>
</evidence>
<sequence length="482" mass="53345">MDTKSVTGPLQNPNVTTPAQQPSQASNVLLQATPLLQPGQQLGPLQPTSNLGSVQQTSNPAGTYLQPNPQTNYGAVQQTNPQTNYGAAQQPNPQAKQVSFQPSNQQTSLVPYQQPDPQTNLGAWQQPNPQTNLGAWQQPTPQTNIGATWHKPNPLGSLQPSSLLSKLAPNAMHQLIKGDRSMPTMSDDNVLGARTYPDPGFDDKTDHTSFLAMLDALSYTIDRIACELQYKALGGTDAHQTTVAIFNMVSHYGWDAKLVLALAAFGLNYGEFWLLAQIYSTNQLAKAMAILKQVPGIIEHAVPLKPRFDALNNLIRTILEVTWCVIEFRDLPPIYITTDVPALASAMTHIPTAVYWTIRSIVACASQISSFTSMGYEFALSTSEAWEISTLTHKLKTILEHLKKMMEECVRYIEEKKDIESYKMLVELFKMIHIDNMRVLKALICPRDDVLALVDGTTKKRVNLDVLRRKNVLLLISSLDIT</sequence>
<dbReference type="Proteomes" id="UP000237347">
    <property type="component" value="Unassembled WGS sequence"/>
</dbReference>
<dbReference type="PANTHER" id="PTHR33232">
    <property type="entry name" value="PROTEIN SIEVE ELEMENT OCCLUSION B-LIKE"/>
    <property type="match status" value="1"/>
</dbReference>
<accession>A0AAW0J3I7</accession>
<name>A0AAW0J3I7_QUESU</name>
<proteinExistence type="predicted"/>
<dbReference type="InterPro" id="IPR027942">
    <property type="entry name" value="SEO_N"/>
</dbReference>
<comment type="caution">
    <text evidence="3">The sequence shown here is derived from an EMBL/GenBank/DDBJ whole genome shotgun (WGS) entry which is preliminary data.</text>
</comment>
<dbReference type="Pfam" id="PF14576">
    <property type="entry name" value="SEO_N"/>
    <property type="match status" value="1"/>
</dbReference>
<dbReference type="InterPro" id="IPR039299">
    <property type="entry name" value="SEOA"/>
</dbReference>
<reference evidence="3 4" key="1">
    <citation type="journal article" date="2018" name="Sci. Data">
        <title>The draft genome sequence of cork oak.</title>
        <authorList>
            <person name="Ramos A.M."/>
            <person name="Usie A."/>
            <person name="Barbosa P."/>
            <person name="Barros P.M."/>
            <person name="Capote T."/>
            <person name="Chaves I."/>
            <person name="Simoes F."/>
            <person name="Abreu I."/>
            <person name="Carrasquinho I."/>
            <person name="Faro C."/>
            <person name="Guimaraes J.B."/>
            <person name="Mendonca D."/>
            <person name="Nobrega F."/>
            <person name="Rodrigues L."/>
            <person name="Saibo N.J.M."/>
            <person name="Varela M.C."/>
            <person name="Egas C."/>
            <person name="Matos J."/>
            <person name="Miguel C.M."/>
            <person name="Oliveira M.M."/>
            <person name="Ricardo C.P."/>
            <person name="Goncalves S."/>
        </authorList>
    </citation>
    <scope>NUCLEOTIDE SEQUENCE [LARGE SCALE GENOMIC DNA]</scope>
    <source>
        <strain evidence="4">cv. HL8</strain>
    </source>
</reference>
<feature type="region of interest" description="Disordered" evidence="1">
    <location>
        <begin position="1"/>
        <end position="111"/>
    </location>
</feature>
<feature type="domain" description="Sieve element occlusion N-terminal" evidence="2">
    <location>
        <begin position="189"/>
        <end position="433"/>
    </location>
</feature>
<protein>
    <submittedName>
        <fullName evidence="3">Protein sieve element occlusion b</fullName>
    </submittedName>
</protein>
<dbReference type="PANTHER" id="PTHR33232:SF9">
    <property type="entry name" value="PROTEIN SIEVE ELEMENT OCCLUSION B"/>
    <property type="match status" value="1"/>
</dbReference>
<dbReference type="AlphaFoldDB" id="A0AAW0J3I7"/>
<feature type="compositionally biased region" description="Polar residues" evidence="1">
    <location>
        <begin position="48"/>
        <end position="111"/>
    </location>
</feature>
<evidence type="ECO:0000259" key="2">
    <source>
        <dbReference type="Pfam" id="PF14576"/>
    </source>
</evidence>
<keyword evidence="4" id="KW-1185">Reference proteome</keyword>
<feature type="compositionally biased region" description="Low complexity" evidence="1">
    <location>
        <begin position="34"/>
        <end position="47"/>
    </location>
</feature>
<gene>
    <name evidence="3" type="primary">SEOB_9</name>
    <name evidence="3" type="ORF">CFP56_037849</name>
</gene>
<dbReference type="EMBL" id="PKMF04000706">
    <property type="protein sequence ID" value="KAK7821304.1"/>
    <property type="molecule type" value="Genomic_DNA"/>
</dbReference>
<evidence type="ECO:0000313" key="3">
    <source>
        <dbReference type="EMBL" id="KAK7821304.1"/>
    </source>
</evidence>